<protein>
    <recommendedName>
        <fullName evidence="1">NadR/Ttd14 AAA domain-containing protein</fullName>
    </recommendedName>
</protein>
<dbReference type="GO" id="GO:0035091">
    <property type="term" value="F:phosphatidylinositol binding"/>
    <property type="evidence" value="ECO:0007669"/>
    <property type="project" value="TreeGrafter"/>
</dbReference>
<proteinExistence type="predicted"/>
<evidence type="ECO:0000313" key="2">
    <source>
        <dbReference type="EMBL" id="CAD9821709.1"/>
    </source>
</evidence>
<dbReference type="InterPro" id="IPR027417">
    <property type="entry name" value="P-loop_NTPase"/>
</dbReference>
<reference evidence="2" key="1">
    <citation type="submission" date="2021-01" db="EMBL/GenBank/DDBJ databases">
        <authorList>
            <person name="Corre E."/>
            <person name="Pelletier E."/>
            <person name="Niang G."/>
            <person name="Scheremetjew M."/>
            <person name="Finn R."/>
            <person name="Kale V."/>
            <person name="Holt S."/>
            <person name="Cochrane G."/>
            <person name="Meng A."/>
            <person name="Brown T."/>
            <person name="Cohen L."/>
        </authorList>
    </citation>
    <scope>NUCLEOTIDE SEQUENCE</scope>
    <source>
        <strain evidence="2">CCMP2084</strain>
    </source>
</reference>
<organism evidence="2">
    <name type="scientific">Attheya septentrionalis</name>
    <dbReference type="NCBI Taxonomy" id="420275"/>
    <lineage>
        <taxon>Eukaryota</taxon>
        <taxon>Sar</taxon>
        <taxon>Stramenopiles</taxon>
        <taxon>Ochrophyta</taxon>
        <taxon>Bacillariophyta</taxon>
        <taxon>Coscinodiscophyceae</taxon>
        <taxon>Chaetocerotophycidae</taxon>
        <taxon>Chaetocerotales</taxon>
        <taxon>Attheyaceae</taxon>
        <taxon>Attheya</taxon>
    </lineage>
</organism>
<dbReference type="InterPro" id="IPR053227">
    <property type="entry name" value="TRPL-trafficking_regulator"/>
</dbReference>
<dbReference type="SUPFAM" id="SSF52540">
    <property type="entry name" value="P-loop containing nucleoside triphosphate hydrolases"/>
    <property type="match status" value="1"/>
</dbReference>
<accession>A0A7S2UL73</accession>
<dbReference type="AlphaFoldDB" id="A0A7S2UL73"/>
<dbReference type="EMBL" id="HBHQ01020137">
    <property type="protein sequence ID" value="CAD9821709.1"/>
    <property type="molecule type" value="Transcribed_RNA"/>
</dbReference>
<gene>
    <name evidence="2" type="ORF">ASEP1449_LOCUS13543</name>
</gene>
<evidence type="ECO:0000259" key="1">
    <source>
        <dbReference type="Pfam" id="PF13521"/>
    </source>
</evidence>
<dbReference type="PANTHER" id="PTHR34932">
    <property type="entry name" value="TRPL TRANSLOCATION DEFECT PROTEIN 14"/>
    <property type="match status" value="1"/>
</dbReference>
<dbReference type="GO" id="GO:0005525">
    <property type="term" value="F:GTP binding"/>
    <property type="evidence" value="ECO:0007669"/>
    <property type="project" value="TreeGrafter"/>
</dbReference>
<dbReference type="InterPro" id="IPR038727">
    <property type="entry name" value="NadR/Ttd14_AAA_dom"/>
</dbReference>
<dbReference type="GO" id="GO:0070300">
    <property type="term" value="F:phosphatidic acid binding"/>
    <property type="evidence" value="ECO:0007669"/>
    <property type="project" value="TreeGrafter"/>
</dbReference>
<dbReference type="PANTHER" id="PTHR34932:SF1">
    <property type="entry name" value="TRPL TRANSLOCATION DEFECT PROTEIN 14"/>
    <property type="match status" value="1"/>
</dbReference>
<dbReference type="Pfam" id="PF13521">
    <property type="entry name" value="AAA_28"/>
    <property type="match status" value="1"/>
</dbReference>
<feature type="domain" description="NadR/Ttd14 AAA" evidence="1">
    <location>
        <begin position="47"/>
        <end position="231"/>
    </location>
</feature>
<dbReference type="Gene3D" id="3.40.50.300">
    <property type="entry name" value="P-loop containing nucleotide triphosphate hydrolases"/>
    <property type="match status" value="1"/>
</dbReference>
<name>A0A7S2UL73_9STRA</name>
<sequence length="455" mass="51119">MTTEPKQDAMEAQVGGMADDDILSKMRASSKSQAEMNVENGTAPLYKIVLTGGPCGGKTTALARISSYLRERGFEVMTCPEAFGILASNGLSLDYLAAVHGMSPIVQSTVMDLMICLEDGVEQILRARGRPSVMLCDRGLMDGSAYLTQTEWDAFLEKRGVQNPCNLREGRYNAVFHLVTAAEGAERYYTLENNAVRSETPELARVVDQKTQAAWVGHPKLCVFDNSTDFEGKLQRVVNATAKLVGLPSSLSRVTTKYILQGKPDLSKFPPDVKYHLFQVEKVYLYDDKQGEEQQGDASEGRRLRAYSLSLPLDYTEEYSFVRKRSQITRQGKTIGTVYGQTTVKRTRDEQTIETKRIITDREYANALKNRDMKRHIVEQTRITFIWNHASFNIHMYSEPVSDLCILHAQTEVASDVDESDESDVDLPPFLDVNRRIQNTKEDEDTYGAFNISLI</sequence>
<dbReference type="Gene3D" id="2.40.320.10">
    <property type="entry name" value="Hypothetical Protein Pfu-838710-001"/>
    <property type="match status" value="1"/>
</dbReference>